<dbReference type="GO" id="GO:0055085">
    <property type="term" value="P:transmembrane transport"/>
    <property type="evidence" value="ECO:0007669"/>
    <property type="project" value="InterPro"/>
</dbReference>
<dbReference type="InterPro" id="IPR038404">
    <property type="entry name" value="TRAP_DctP_sf"/>
</dbReference>
<dbReference type="InterPro" id="IPR004682">
    <property type="entry name" value="TRAP_DctP"/>
</dbReference>
<dbReference type="GO" id="GO:0030288">
    <property type="term" value="C:outer membrane-bounded periplasmic space"/>
    <property type="evidence" value="ECO:0007669"/>
    <property type="project" value="InterPro"/>
</dbReference>
<dbReference type="Pfam" id="PF03480">
    <property type="entry name" value="DctP"/>
    <property type="match status" value="1"/>
</dbReference>
<keyword evidence="1 2" id="KW-0732">Signal</keyword>
<dbReference type="PATRIC" id="fig|1408103.3.peg.4628"/>
<organism evidence="3 4">
    <name type="scientific">Mesobacillus campisalis</name>
    <dbReference type="NCBI Taxonomy" id="1408103"/>
    <lineage>
        <taxon>Bacteria</taxon>
        <taxon>Bacillati</taxon>
        <taxon>Bacillota</taxon>
        <taxon>Bacilli</taxon>
        <taxon>Bacillales</taxon>
        <taxon>Bacillaceae</taxon>
        <taxon>Mesobacillus</taxon>
    </lineage>
</organism>
<dbReference type="InterPro" id="IPR018389">
    <property type="entry name" value="DctP_fam"/>
</dbReference>
<dbReference type="NCBIfam" id="NF037995">
    <property type="entry name" value="TRAP_S1"/>
    <property type="match status" value="1"/>
</dbReference>
<proteinExistence type="predicted"/>
<sequence>MKRKTLSMLSLSAVLAGSVFLAGCGNSESSSGESGGSEKAEPVVLKLAENQPDDYPTTIGDKEFAKLVEEKTDGRYKIEVYSGGQLGDEKSVIEQVQLGTIDLARVNGSPLAEFSKDLGVLSMPYLFKDETHQWDVLNGETGEELLATLESASLVGLTYYDSGDRSFYNTKRKVEKPEDLKGLKIRVQESALFIDMIEALGASPTPMAYGEVYSALQTGVIDGAENNFPSYYSSNHFEVAKHFTLDGHSRVPEVVIGSKKLWDSLSDEDKKAFKEAARESQDVQREAWKELVEKSKQEVEAAGSEIVEITDVAPWREAVQPLYDKYGKDYSQWIEKIENQ</sequence>
<dbReference type="PIRSF" id="PIRSF006470">
    <property type="entry name" value="DctB"/>
    <property type="match status" value="1"/>
</dbReference>
<evidence type="ECO:0000313" key="3">
    <source>
        <dbReference type="EMBL" id="KKK36146.1"/>
    </source>
</evidence>
<feature type="signal peptide" evidence="2">
    <location>
        <begin position="1"/>
        <end position="21"/>
    </location>
</feature>
<protein>
    <submittedName>
        <fullName evidence="3">C4-dicarboxylate ABC transporter</fullName>
    </submittedName>
</protein>
<dbReference type="EMBL" id="LAYY01000040">
    <property type="protein sequence ID" value="KKK36146.1"/>
    <property type="molecule type" value="Genomic_DNA"/>
</dbReference>
<evidence type="ECO:0000256" key="1">
    <source>
        <dbReference type="ARBA" id="ARBA00022729"/>
    </source>
</evidence>
<name>A0A0M2SR44_9BACI</name>
<dbReference type="NCBIfam" id="TIGR00787">
    <property type="entry name" value="dctP"/>
    <property type="match status" value="1"/>
</dbReference>
<accession>A0A0M2SR44</accession>
<evidence type="ECO:0000256" key="2">
    <source>
        <dbReference type="SAM" id="SignalP"/>
    </source>
</evidence>
<keyword evidence="4" id="KW-1185">Reference proteome</keyword>
<gene>
    <name evidence="3" type="ORF">WQ57_21025</name>
</gene>
<dbReference type="OrthoDB" id="9776801at2"/>
<dbReference type="CDD" id="cd13671">
    <property type="entry name" value="PBP2_TRAP_SBP_like_3"/>
    <property type="match status" value="1"/>
</dbReference>
<reference evidence="3 4" key="1">
    <citation type="submission" date="2015-04" db="EMBL/GenBank/DDBJ databases">
        <title>Taxonomic description and genome sequence of Bacillus campisalis sp. nov., a novel member of the genus Bacillus isolated from solar saltern.</title>
        <authorList>
            <person name="Mathan Kumar R."/>
            <person name="Kaur G."/>
            <person name="Kumar A."/>
            <person name="Singh N.K."/>
            <person name="Kaur N."/>
            <person name="Kumar N."/>
            <person name="Mayilraj S."/>
        </authorList>
    </citation>
    <scope>NUCLEOTIDE SEQUENCE [LARGE SCALE GENOMIC DNA]</scope>
    <source>
        <strain evidence="3 4">SA2-6</strain>
    </source>
</reference>
<dbReference type="Proteomes" id="UP000034166">
    <property type="component" value="Unassembled WGS sequence"/>
</dbReference>
<comment type="caution">
    <text evidence="3">The sequence shown here is derived from an EMBL/GenBank/DDBJ whole genome shotgun (WGS) entry which is preliminary data.</text>
</comment>
<dbReference type="Gene3D" id="3.40.190.170">
    <property type="entry name" value="Bacterial extracellular solute-binding protein, family 7"/>
    <property type="match status" value="1"/>
</dbReference>
<feature type="chain" id="PRO_5038814935" evidence="2">
    <location>
        <begin position="22"/>
        <end position="340"/>
    </location>
</feature>
<dbReference type="RefSeq" id="WP_046525714.1">
    <property type="nucleotide sequence ID" value="NZ_LAYY01000040.1"/>
</dbReference>
<dbReference type="PANTHER" id="PTHR33376:SF2">
    <property type="entry name" value="DICARBOXYLATE-BINDING PERIPLASMIC PROTEIN"/>
    <property type="match status" value="1"/>
</dbReference>
<dbReference type="PROSITE" id="PS51257">
    <property type="entry name" value="PROKAR_LIPOPROTEIN"/>
    <property type="match status" value="1"/>
</dbReference>
<dbReference type="PANTHER" id="PTHR33376">
    <property type="match status" value="1"/>
</dbReference>
<dbReference type="AlphaFoldDB" id="A0A0M2SR44"/>
<dbReference type="GO" id="GO:0030246">
    <property type="term" value="F:carbohydrate binding"/>
    <property type="evidence" value="ECO:0007669"/>
    <property type="project" value="TreeGrafter"/>
</dbReference>
<evidence type="ECO:0000313" key="4">
    <source>
        <dbReference type="Proteomes" id="UP000034166"/>
    </source>
</evidence>